<proteinExistence type="predicted"/>
<reference evidence="1 3" key="2">
    <citation type="journal article" date="2018" name="Plant J.">
        <title>The Physcomitrella patens chromosome-scale assembly reveals moss genome structure and evolution.</title>
        <authorList>
            <person name="Lang D."/>
            <person name="Ullrich K.K."/>
            <person name="Murat F."/>
            <person name="Fuchs J."/>
            <person name="Jenkins J."/>
            <person name="Haas F.B."/>
            <person name="Piednoel M."/>
            <person name="Gundlach H."/>
            <person name="Van Bel M."/>
            <person name="Meyberg R."/>
            <person name="Vives C."/>
            <person name="Morata J."/>
            <person name="Symeonidi A."/>
            <person name="Hiss M."/>
            <person name="Muchero W."/>
            <person name="Kamisugi Y."/>
            <person name="Saleh O."/>
            <person name="Blanc G."/>
            <person name="Decker E.L."/>
            <person name="van Gessel N."/>
            <person name="Grimwood J."/>
            <person name="Hayes R.D."/>
            <person name="Graham S.W."/>
            <person name="Gunter L.E."/>
            <person name="McDaniel S.F."/>
            <person name="Hoernstein S.N.W."/>
            <person name="Larsson A."/>
            <person name="Li F.W."/>
            <person name="Perroud P.F."/>
            <person name="Phillips J."/>
            <person name="Ranjan P."/>
            <person name="Rokshar D.S."/>
            <person name="Rothfels C.J."/>
            <person name="Schneider L."/>
            <person name="Shu S."/>
            <person name="Stevenson D.W."/>
            <person name="Thummler F."/>
            <person name="Tillich M."/>
            <person name="Villarreal Aguilar J.C."/>
            <person name="Widiez T."/>
            <person name="Wong G.K."/>
            <person name="Wymore A."/>
            <person name="Zhang Y."/>
            <person name="Zimmer A.D."/>
            <person name="Quatrano R.S."/>
            <person name="Mayer K.F.X."/>
            <person name="Goodstein D."/>
            <person name="Casacuberta J.M."/>
            <person name="Vandepoele K."/>
            <person name="Reski R."/>
            <person name="Cuming A.C."/>
            <person name="Tuskan G.A."/>
            <person name="Maumus F."/>
            <person name="Salse J."/>
            <person name="Schmutz J."/>
            <person name="Rensing S.A."/>
        </authorList>
    </citation>
    <scope>NUCLEOTIDE SEQUENCE [LARGE SCALE GENOMIC DNA]</scope>
    <source>
        <strain evidence="2 3">cv. Gransden 2004</strain>
    </source>
</reference>
<dbReference type="EnsemblPlants" id="Pp3c12_4840V3.2">
    <property type="protein sequence ID" value="PAC:32972260.CDS.1"/>
    <property type="gene ID" value="Pp3c12_4840"/>
</dbReference>
<evidence type="ECO:0000313" key="2">
    <source>
        <dbReference type="EnsemblPlants" id="PAC:32972259.CDS.1"/>
    </source>
</evidence>
<evidence type="ECO:0000313" key="1">
    <source>
        <dbReference type="EMBL" id="PNR43449.1"/>
    </source>
</evidence>
<organism evidence="1">
    <name type="scientific">Physcomitrium patens</name>
    <name type="common">Spreading-leaved earth moss</name>
    <name type="synonym">Physcomitrella patens</name>
    <dbReference type="NCBI Taxonomy" id="3218"/>
    <lineage>
        <taxon>Eukaryota</taxon>
        <taxon>Viridiplantae</taxon>
        <taxon>Streptophyta</taxon>
        <taxon>Embryophyta</taxon>
        <taxon>Bryophyta</taxon>
        <taxon>Bryophytina</taxon>
        <taxon>Bryopsida</taxon>
        <taxon>Funariidae</taxon>
        <taxon>Funariales</taxon>
        <taxon>Funariaceae</taxon>
        <taxon>Physcomitrium</taxon>
    </lineage>
</organism>
<dbReference type="EnsemblPlants" id="Pp3c12_4840V3.1">
    <property type="protein sequence ID" value="PAC:32972259.CDS.1"/>
    <property type="gene ID" value="Pp3c12_4840"/>
</dbReference>
<keyword evidence="3" id="KW-1185">Reference proteome</keyword>
<reference evidence="1 3" key="1">
    <citation type="journal article" date="2008" name="Science">
        <title>The Physcomitrella genome reveals evolutionary insights into the conquest of land by plants.</title>
        <authorList>
            <person name="Rensing S."/>
            <person name="Lang D."/>
            <person name="Zimmer A."/>
            <person name="Terry A."/>
            <person name="Salamov A."/>
            <person name="Shapiro H."/>
            <person name="Nishiyama T."/>
            <person name="Perroud P.-F."/>
            <person name="Lindquist E."/>
            <person name="Kamisugi Y."/>
            <person name="Tanahashi T."/>
            <person name="Sakakibara K."/>
            <person name="Fujita T."/>
            <person name="Oishi K."/>
            <person name="Shin-I T."/>
            <person name="Kuroki Y."/>
            <person name="Toyoda A."/>
            <person name="Suzuki Y."/>
            <person name="Hashimoto A."/>
            <person name="Yamaguchi K."/>
            <person name="Sugano A."/>
            <person name="Kohara Y."/>
            <person name="Fujiyama A."/>
            <person name="Anterola A."/>
            <person name="Aoki S."/>
            <person name="Ashton N."/>
            <person name="Barbazuk W.B."/>
            <person name="Barker E."/>
            <person name="Bennetzen J."/>
            <person name="Bezanilla M."/>
            <person name="Blankenship R."/>
            <person name="Cho S.H."/>
            <person name="Dutcher S."/>
            <person name="Estelle M."/>
            <person name="Fawcett J.A."/>
            <person name="Gundlach H."/>
            <person name="Hanada K."/>
            <person name="Heyl A."/>
            <person name="Hicks K.A."/>
            <person name="Hugh J."/>
            <person name="Lohr M."/>
            <person name="Mayer K."/>
            <person name="Melkozernov A."/>
            <person name="Murata T."/>
            <person name="Nelson D."/>
            <person name="Pils B."/>
            <person name="Prigge M."/>
            <person name="Reiss B."/>
            <person name="Renner T."/>
            <person name="Rombauts S."/>
            <person name="Rushton P."/>
            <person name="Sanderfoot A."/>
            <person name="Schween G."/>
            <person name="Shiu S.-H."/>
            <person name="Stueber K."/>
            <person name="Theodoulou F.L."/>
            <person name="Tu H."/>
            <person name="Van de Peer Y."/>
            <person name="Verrier P.J."/>
            <person name="Waters E."/>
            <person name="Wood A."/>
            <person name="Yang L."/>
            <person name="Cove D."/>
            <person name="Cuming A."/>
            <person name="Hasebe M."/>
            <person name="Lucas S."/>
            <person name="Mishler D.B."/>
            <person name="Reski R."/>
            <person name="Grigoriev I."/>
            <person name="Quatrano R.S."/>
            <person name="Boore J.L."/>
        </authorList>
    </citation>
    <scope>NUCLEOTIDE SEQUENCE [LARGE SCALE GENOMIC DNA]</scope>
    <source>
        <strain evidence="2 3">cv. Gransden 2004</strain>
    </source>
</reference>
<evidence type="ECO:0000313" key="3">
    <source>
        <dbReference type="Proteomes" id="UP000006727"/>
    </source>
</evidence>
<accession>A0A2K1JPH9</accession>
<name>A0A2K1JPH9_PHYPA</name>
<dbReference type="EMBL" id="ABEU02000012">
    <property type="protein sequence ID" value="PNR43449.1"/>
    <property type="molecule type" value="Genomic_DNA"/>
</dbReference>
<gene>
    <name evidence="1" type="ORF">PHYPA_015830</name>
</gene>
<dbReference type="Gramene" id="Pp3c12_4840V3.1">
    <property type="protein sequence ID" value="PAC:32972259.CDS.1"/>
    <property type="gene ID" value="Pp3c12_4840"/>
</dbReference>
<dbReference type="AlphaFoldDB" id="A0A2K1JPH9"/>
<dbReference type="InParanoid" id="A0A2K1JPH9"/>
<sequence length="53" mass="5583">MGRALRGQEPHNGGCLAGEPRVPKFGKVLCLLGRGEASARHGLAEFHLSALLC</sequence>
<dbReference type="Proteomes" id="UP000006727">
    <property type="component" value="Chromosome 12"/>
</dbReference>
<protein>
    <submittedName>
        <fullName evidence="1 2">Uncharacterized protein</fullName>
    </submittedName>
</protein>
<dbReference type="Gramene" id="Pp3c12_4840V3.2">
    <property type="protein sequence ID" value="PAC:32972260.CDS.1"/>
    <property type="gene ID" value="Pp3c12_4840"/>
</dbReference>
<reference evidence="2" key="3">
    <citation type="submission" date="2020-12" db="UniProtKB">
        <authorList>
            <consortium name="EnsemblPlants"/>
        </authorList>
    </citation>
    <scope>IDENTIFICATION</scope>
</reference>